<dbReference type="PANTHER" id="PTHR10851">
    <property type="entry name" value="PYRIDOXINE-5-PHOSPHATE OXIDASE"/>
    <property type="match status" value="1"/>
</dbReference>
<dbReference type="AlphaFoldDB" id="A0AB39BKK5"/>
<dbReference type="EMBL" id="CP162511">
    <property type="protein sequence ID" value="XDI06869.1"/>
    <property type="molecule type" value="Genomic_DNA"/>
</dbReference>
<dbReference type="InterPro" id="IPR012349">
    <property type="entry name" value="Split_barrel_FMN-bd"/>
</dbReference>
<dbReference type="InterPro" id="IPR011576">
    <property type="entry name" value="Pyridox_Oxase_N"/>
</dbReference>
<evidence type="ECO:0000256" key="3">
    <source>
        <dbReference type="ARBA" id="ARBA00022630"/>
    </source>
</evidence>
<evidence type="ECO:0000256" key="4">
    <source>
        <dbReference type="ARBA" id="ARBA00022643"/>
    </source>
</evidence>
<reference evidence="8" key="1">
    <citation type="submission" date="2024-05" db="EMBL/GenBank/DDBJ databases">
        <title>Herbiconiux sp. A18JL235.</title>
        <authorList>
            <person name="Zhang G."/>
        </authorList>
    </citation>
    <scope>NUCLEOTIDE SEQUENCE</scope>
    <source>
        <strain evidence="8">A18JL235</strain>
    </source>
</reference>
<dbReference type="GO" id="GO:0004733">
    <property type="term" value="F:pyridoxamine phosphate oxidase activity"/>
    <property type="evidence" value="ECO:0007669"/>
    <property type="project" value="InterPro"/>
</dbReference>
<dbReference type="GO" id="GO:0008615">
    <property type="term" value="P:pyridoxine biosynthetic process"/>
    <property type="evidence" value="ECO:0007669"/>
    <property type="project" value="InterPro"/>
</dbReference>
<keyword evidence="3" id="KW-0285">Flavoprotein</keyword>
<organism evidence="8">
    <name type="scientific">Herbiconiux sp. A18JL235</name>
    <dbReference type="NCBI Taxonomy" id="3152363"/>
    <lineage>
        <taxon>Bacteria</taxon>
        <taxon>Bacillati</taxon>
        <taxon>Actinomycetota</taxon>
        <taxon>Actinomycetes</taxon>
        <taxon>Micrococcales</taxon>
        <taxon>Microbacteriaceae</taxon>
        <taxon>Herbiconiux</taxon>
    </lineage>
</organism>
<dbReference type="InterPro" id="IPR019576">
    <property type="entry name" value="Pyridoxamine_oxidase_dimer_C"/>
</dbReference>
<keyword evidence="5" id="KW-0560">Oxidoreductase</keyword>
<dbReference type="RefSeq" id="WP_368499247.1">
    <property type="nucleotide sequence ID" value="NZ_CP162511.1"/>
</dbReference>
<dbReference type="Gene3D" id="2.30.110.10">
    <property type="entry name" value="Electron Transport, Fmn-binding Protein, Chain A"/>
    <property type="match status" value="1"/>
</dbReference>
<feature type="domain" description="Pyridoxamine 5'-phosphate oxidase N-terminal" evidence="6">
    <location>
        <begin position="24"/>
        <end position="118"/>
    </location>
</feature>
<comment type="cofactor">
    <cofactor evidence="1">
        <name>FMN</name>
        <dbReference type="ChEBI" id="CHEBI:58210"/>
    </cofactor>
</comment>
<evidence type="ECO:0000256" key="2">
    <source>
        <dbReference type="ARBA" id="ARBA00007301"/>
    </source>
</evidence>
<protein>
    <submittedName>
        <fullName evidence="8">Pyridoxal 5'-phosphate synthase</fullName>
    </submittedName>
</protein>
<dbReference type="InterPro" id="IPR000659">
    <property type="entry name" value="Pyridox_Oxase"/>
</dbReference>
<evidence type="ECO:0000256" key="5">
    <source>
        <dbReference type="ARBA" id="ARBA00023002"/>
    </source>
</evidence>
<gene>
    <name evidence="8" type="ORF">ABFY20_07135</name>
</gene>
<dbReference type="Pfam" id="PF01243">
    <property type="entry name" value="PNPOx_N"/>
    <property type="match status" value="1"/>
</dbReference>
<evidence type="ECO:0000313" key="8">
    <source>
        <dbReference type="EMBL" id="XDI06869.1"/>
    </source>
</evidence>
<evidence type="ECO:0000256" key="1">
    <source>
        <dbReference type="ARBA" id="ARBA00001917"/>
    </source>
</evidence>
<feature type="domain" description="Pyridoxine 5'-phosphate oxidase dimerisation C-terminal" evidence="7">
    <location>
        <begin position="149"/>
        <end position="186"/>
    </location>
</feature>
<name>A0AB39BKK5_9MICO</name>
<dbReference type="GO" id="GO:0010181">
    <property type="term" value="F:FMN binding"/>
    <property type="evidence" value="ECO:0007669"/>
    <property type="project" value="InterPro"/>
</dbReference>
<accession>A0AB39BKK5</accession>
<evidence type="ECO:0000259" key="6">
    <source>
        <dbReference type="Pfam" id="PF01243"/>
    </source>
</evidence>
<comment type="similarity">
    <text evidence="2">Belongs to the pyridoxamine 5'-phosphate oxidase family.</text>
</comment>
<dbReference type="PANTHER" id="PTHR10851:SF0">
    <property type="entry name" value="PYRIDOXINE-5'-PHOSPHATE OXIDASE"/>
    <property type="match status" value="1"/>
</dbReference>
<dbReference type="Pfam" id="PF10590">
    <property type="entry name" value="PNP_phzG_C"/>
    <property type="match status" value="1"/>
</dbReference>
<sequence>MSLPASAAALLTEWLPSNDDPVRPLMTLGTIDPSGYPDARSVLLSEYDDTGFFFHTDSRSRKVRDVTETPRAVLTLVWPGRQLVVQGDVSPASADELDRAYAHRSRYLQLLAWLNTPELAMLDHEERLARWAAFAAEHPEGTLSAPETWAGFVVEPVRLTFWHGDPDTASRRVEFARAANGEWAESILPG</sequence>
<keyword evidence="4" id="KW-0288">FMN</keyword>
<evidence type="ECO:0000259" key="7">
    <source>
        <dbReference type="Pfam" id="PF10590"/>
    </source>
</evidence>
<dbReference type="SUPFAM" id="SSF50475">
    <property type="entry name" value="FMN-binding split barrel"/>
    <property type="match status" value="1"/>
</dbReference>
<proteinExistence type="inferred from homology"/>